<evidence type="ECO:0000313" key="1">
    <source>
        <dbReference type="EMBL" id="SIR91522.1"/>
    </source>
</evidence>
<reference evidence="1 2" key="1">
    <citation type="submission" date="2017-01" db="EMBL/GenBank/DDBJ databases">
        <authorList>
            <person name="Varghese N."/>
            <person name="Submissions S."/>
        </authorList>
    </citation>
    <scope>NUCLEOTIDE SEQUENCE [LARGE SCALE GENOMIC DNA]</scope>
    <source>
        <strain evidence="1 2">RUG2-6</strain>
    </source>
</reference>
<dbReference type="EMBL" id="FTMX01000007">
    <property type="protein sequence ID" value="SIR91522.1"/>
    <property type="molecule type" value="Genomic_DNA"/>
</dbReference>
<dbReference type="AlphaFoldDB" id="A0A9X8RCN3"/>
<evidence type="ECO:0000313" key="2">
    <source>
        <dbReference type="Proteomes" id="UP000185829"/>
    </source>
</evidence>
<dbReference type="Proteomes" id="UP000185829">
    <property type="component" value="Unassembled WGS sequence"/>
</dbReference>
<protein>
    <submittedName>
        <fullName evidence="1">Uncharacterized protein</fullName>
    </submittedName>
</protein>
<organism evidence="1 2">
    <name type="scientific">Peribacillus simplex</name>
    <dbReference type="NCBI Taxonomy" id="1478"/>
    <lineage>
        <taxon>Bacteria</taxon>
        <taxon>Bacillati</taxon>
        <taxon>Bacillota</taxon>
        <taxon>Bacilli</taxon>
        <taxon>Bacillales</taxon>
        <taxon>Bacillaceae</taxon>
        <taxon>Peribacillus</taxon>
    </lineage>
</organism>
<comment type="caution">
    <text evidence="1">The sequence shown here is derived from an EMBL/GenBank/DDBJ whole genome shotgun (WGS) entry which is preliminary data.</text>
</comment>
<gene>
    <name evidence="1" type="ORF">SAMN05878482_10771</name>
</gene>
<accession>A0A9X8RCN3</accession>
<proteinExistence type="predicted"/>
<sequence>MLSKHDSIQQGQLEVITLNQFVQVNHLARKLDSPLTSLSFMIW</sequence>
<name>A0A9X8RCN3_9BACI</name>